<dbReference type="KEGG" id="ccar:109101025"/>
<accession>A0A9Q9WS30</accession>
<evidence type="ECO:0000313" key="1">
    <source>
        <dbReference type="RefSeq" id="XP_042588026.1"/>
    </source>
</evidence>
<organism evidence="1">
    <name type="scientific">Cyprinus carpio</name>
    <name type="common">Common carp</name>
    <dbReference type="NCBI Taxonomy" id="7962"/>
    <lineage>
        <taxon>Eukaryota</taxon>
        <taxon>Metazoa</taxon>
        <taxon>Chordata</taxon>
        <taxon>Craniata</taxon>
        <taxon>Vertebrata</taxon>
        <taxon>Euteleostomi</taxon>
        <taxon>Actinopterygii</taxon>
        <taxon>Neopterygii</taxon>
        <taxon>Teleostei</taxon>
        <taxon>Ostariophysi</taxon>
        <taxon>Cypriniformes</taxon>
        <taxon>Cyprinidae</taxon>
        <taxon>Cyprininae</taxon>
        <taxon>Cyprinus</taxon>
    </lineage>
</organism>
<proteinExistence type="predicted"/>
<dbReference type="OrthoDB" id="8906392at2759"/>
<dbReference type="AlphaFoldDB" id="A0A9Q9WS30"/>
<gene>
    <name evidence="1" type="primary">LOC109101025</name>
</gene>
<dbReference type="RefSeq" id="XP_042588026.1">
    <property type="nucleotide sequence ID" value="XM_042732092.1"/>
</dbReference>
<name>A0A9Q9WS30_CYPCA</name>
<sequence length="275" mass="31007">MDEFLDHGVSSVNKRINSSERVTARKIKRKQRKRQCKSKELPPKMLSVFNQLEKELVALYLRDFPQTQKRVQRVCLIIGTFEEDFRRATGVITHALNAEVAGGLMMGLGLVLAPVHQGISALIAGAGAAVVSGAALCDTIWNKKIVSLQAKIIQDTEAELSEFQHKISPMLDKMNEISQHVYEILRDLSYPERDVGYLSQYFSSASELVRFIQIYDISVLAAQIKSQTSCLLGAQFIRVMPARMALQQMWIEIVQLENVMDEITKTIERIANQPD</sequence>
<reference evidence="1" key="1">
    <citation type="submission" date="2025-08" db="UniProtKB">
        <authorList>
            <consortium name="RefSeq"/>
        </authorList>
    </citation>
    <scope>IDENTIFICATION</scope>
    <source>
        <tissue evidence="1">Muscle</tissue>
    </source>
</reference>
<dbReference type="GeneID" id="109101025"/>
<dbReference type="Proteomes" id="UP001155660">
    <property type="component" value="Chromosome A3"/>
</dbReference>
<protein>
    <submittedName>
        <fullName evidence="1">Uncharacterized protein LOC109101025</fullName>
    </submittedName>
</protein>